<dbReference type="PANTHER" id="PTHR43050:SF1">
    <property type="entry name" value="SERINE RACEMASE"/>
    <property type="match status" value="1"/>
</dbReference>
<dbReference type="InterPro" id="IPR001926">
    <property type="entry name" value="TrpB-like_PALP"/>
</dbReference>
<dbReference type="SUPFAM" id="SSF53686">
    <property type="entry name" value="Tryptophan synthase beta subunit-like PLP-dependent enzymes"/>
    <property type="match status" value="1"/>
</dbReference>
<dbReference type="GO" id="GO:0070179">
    <property type="term" value="P:D-serine biosynthetic process"/>
    <property type="evidence" value="ECO:0007669"/>
    <property type="project" value="TreeGrafter"/>
</dbReference>
<gene>
    <name evidence="6" type="ORF">K9W46_07435</name>
</gene>
<dbReference type="GO" id="GO:0008721">
    <property type="term" value="F:D-serine ammonia-lyase activity"/>
    <property type="evidence" value="ECO:0007669"/>
    <property type="project" value="TreeGrafter"/>
</dbReference>
<dbReference type="CDD" id="cd01562">
    <property type="entry name" value="Thr-dehyd"/>
    <property type="match status" value="1"/>
</dbReference>
<accession>A0A9Y1FN35</accession>
<name>A0A9Y1FN35_9ARCH</name>
<dbReference type="EMBL" id="CP084167">
    <property type="protein sequence ID" value="UJG42238.1"/>
    <property type="molecule type" value="Genomic_DNA"/>
</dbReference>
<dbReference type="GO" id="GO:0030378">
    <property type="term" value="F:serine racemase activity"/>
    <property type="evidence" value="ECO:0007669"/>
    <property type="project" value="TreeGrafter"/>
</dbReference>
<dbReference type="AlphaFoldDB" id="A0A9Y1FN35"/>
<evidence type="ECO:0000256" key="3">
    <source>
        <dbReference type="ARBA" id="ARBA00022898"/>
    </source>
</evidence>
<feature type="domain" description="Tryptophan synthase beta chain-like PALP" evidence="5">
    <location>
        <begin position="13"/>
        <end position="300"/>
    </location>
</feature>
<dbReference type="GO" id="GO:0000287">
    <property type="term" value="F:magnesium ion binding"/>
    <property type="evidence" value="ECO:0007669"/>
    <property type="project" value="TreeGrafter"/>
</dbReference>
<reference evidence="6" key="1">
    <citation type="journal article" date="2022" name="Nat. Microbiol.">
        <title>Unique mobile elements and scalable gene flow at the prokaryote-eukaryote boundary revealed by circularized Asgard archaea genomes.</title>
        <authorList>
            <person name="Wu F."/>
            <person name="Speth D.R."/>
            <person name="Philosof A."/>
            <person name="Cremiere A."/>
            <person name="Narayanan A."/>
            <person name="Barco R.A."/>
            <person name="Connon S.A."/>
            <person name="Amend J.P."/>
            <person name="Antoshechkin I.A."/>
            <person name="Orphan V.J."/>
        </authorList>
    </citation>
    <scope>NUCLEOTIDE SEQUENCE</scope>
    <source>
        <strain evidence="6">PR6</strain>
    </source>
</reference>
<evidence type="ECO:0000256" key="2">
    <source>
        <dbReference type="ARBA" id="ARBA00010869"/>
    </source>
</evidence>
<comment type="similarity">
    <text evidence="2">Belongs to the serine/threonine dehydratase family.</text>
</comment>
<evidence type="ECO:0000256" key="4">
    <source>
        <dbReference type="ARBA" id="ARBA00023239"/>
    </source>
</evidence>
<evidence type="ECO:0000259" key="5">
    <source>
        <dbReference type="Pfam" id="PF00291"/>
    </source>
</evidence>
<dbReference type="GO" id="GO:0030170">
    <property type="term" value="F:pyridoxal phosphate binding"/>
    <property type="evidence" value="ECO:0007669"/>
    <property type="project" value="TreeGrafter"/>
</dbReference>
<comment type="cofactor">
    <cofactor evidence="1">
        <name>pyridoxal 5'-phosphate</name>
        <dbReference type="ChEBI" id="CHEBI:597326"/>
    </cofactor>
</comment>
<keyword evidence="4" id="KW-0456">Lyase</keyword>
<dbReference type="InterPro" id="IPR036052">
    <property type="entry name" value="TrpB-like_PALP_sf"/>
</dbReference>
<protein>
    <submittedName>
        <fullName evidence="6">Threonine/serine dehydratase</fullName>
    </submittedName>
</protein>
<dbReference type="Pfam" id="PF00291">
    <property type="entry name" value="PALP"/>
    <property type="match status" value="1"/>
</dbReference>
<evidence type="ECO:0000256" key="1">
    <source>
        <dbReference type="ARBA" id="ARBA00001933"/>
    </source>
</evidence>
<dbReference type="GO" id="GO:0003941">
    <property type="term" value="F:L-serine ammonia-lyase activity"/>
    <property type="evidence" value="ECO:0007669"/>
    <property type="project" value="TreeGrafter"/>
</dbReference>
<dbReference type="Proteomes" id="UP001200513">
    <property type="component" value="Chromosome"/>
</dbReference>
<dbReference type="Gene3D" id="3.40.50.1100">
    <property type="match status" value="2"/>
</dbReference>
<dbReference type="GO" id="GO:0018114">
    <property type="term" value="F:threonine racemase activity"/>
    <property type="evidence" value="ECO:0007669"/>
    <property type="project" value="TreeGrafter"/>
</dbReference>
<dbReference type="FunFam" id="3.40.50.1100:FF:000007">
    <property type="entry name" value="L-threonine dehydratase catabolic TdcB"/>
    <property type="match status" value="1"/>
</dbReference>
<sequence length="321" mass="35485">MPQKIEDVYGNIKQYINKTPVMTSTTLNKLTESSCFLKCENFQKMGAFKIRGAVNALLNLTKKQKDKGVITHSSGNHAQALSLAASFFNVKATIVMPENAPKVKIEATRNYGGEVIFCGNKPLDREKKTEELIKQHDYTLIHPSNNWNIIRGAGTASYELIHETRDLDYIFAPVGGGGLLSGTSLAVKELSEKTKVIGVEPENADDAFRSIRDNRIYPSTNPNTIADGLRTSLGNITFPIIRDNVHKIILVSEEEIVKAMEFLWTRMKLVVEPSGAVSLAGLLKQKESIRNKRVGAIISGGNIDLTDFFAKFKGVENNSKQ</sequence>
<organism evidence="6">
    <name type="scientific">Candidatus Heimdallarchaeum endolithica</name>
    <dbReference type="NCBI Taxonomy" id="2876572"/>
    <lineage>
        <taxon>Archaea</taxon>
        <taxon>Promethearchaeati</taxon>
        <taxon>Candidatus Heimdallarchaeota</taxon>
        <taxon>Candidatus Heimdallarchaeia (ex Rinke et al. 2021) (nom. nud.)</taxon>
        <taxon>Candidatus Heimdallarchaeales</taxon>
        <taxon>Candidatus Heimdallarchaeaceae</taxon>
        <taxon>Candidatus Heimdallarchaeum</taxon>
    </lineage>
</organism>
<proteinExistence type="inferred from homology"/>
<evidence type="ECO:0000313" key="6">
    <source>
        <dbReference type="EMBL" id="UJG42238.1"/>
    </source>
</evidence>
<keyword evidence="3" id="KW-0663">Pyridoxal phosphate</keyword>
<dbReference type="GO" id="GO:0005524">
    <property type="term" value="F:ATP binding"/>
    <property type="evidence" value="ECO:0007669"/>
    <property type="project" value="TreeGrafter"/>
</dbReference>
<dbReference type="PANTHER" id="PTHR43050">
    <property type="entry name" value="SERINE / THREONINE RACEMASE FAMILY MEMBER"/>
    <property type="match status" value="1"/>
</dbReference>